<dbReference type="InterPro" id="IPR035965">
    <property type="entry name" value="PAS-like_dom_sf"/>
</dbReference>
<evidence type="ECO:0000256" key="14">
    <source>
        <dbReference type="SAM" id="Phobius"/>
    </source>
</evidence>
<dbReference type="SUPFAM" id="SSF55785">
    <property type="entry name" value="PYP-like sensor domain (PAS domain)"/>
    <property type="match status" value="1"/>
</dbReference>
<dbReference type="CDD" id="cd00130">
    <property type="entry name" value="PAS"/>
    <property type="match status" value="1"/>
</dbReference>
<dbReference type="InterPro" id="IPR050428">
    <property type="entry name" value="TCS_sensor_his_kinase"/>
</dbReference>
<dbReference type="InterPro" id="IPR033463">
    <property type="entry name" value="sCache_3"/>
</dbReference>
<evidence type="ECO:0000256" key="8">
    <source>
        <dbReference type="ARBA" id="ARBA00022741"/>
    </source>
</evidence>
<dbReference type="SMART" id="SM00091">
    <property type="entry name" value="PAS"/>
    <property type="match status" value="1"/>
</dbReference>
<dbReference type="GO" id="GO:0005886">
    <property type="term" value="C:plasma membrane"/>
    <property type="evidence" value="ECO:0007669"/>
    <property type="project" value="UniProtKB-SubCell"/>
</dbReference>
<dbReference type="GO" id="GO:0005524">
    <property type="term" value="F:ATP binding"/>
    <property type="evidence" value="ECO:0007669"/>
    <property type="project" value="UniProtKB-KW"/>
</dbReference>
<evidence type="ECO:0000256" key="5">
    <source>
        <dbReference type="ARBA" id="ARBA00022553"/>
    </source>
</evidence>
<evidence type="ECO:0000256" key="13">
    <source>
        <dbReference type="ARBA" id="ARBA00023136"/>
    </source>
</evidence>
<evidence type="ECO:0000256" key="12">
    <source>
        <dbReference type="ARBA" id="ARBA00023012"/>
    </source>
</evidence>
<dbReference type="PANTHER" id="PTHR45436:SF5">
    <property type="entry name" value="SENSOR HISTIDINE KINASE TRCS"/>
    <property type="match status" value="1"/>
</dbReference>
<dbReference type="AlphaFoldDB" id="A0A839E4S9"/>
<evidence type="ECO:0000313" key="18">
    <source>
        <dbReference type="Proteomes" id="UP000585905"/>
    </source>
</evidence>
<dbReference type="PROSITE" id="PS50112">
    <property type="entry name" value="PAS"/>
    <property type="match status" value="1"/>
</dbReference>
<dbReference type="EMBL" id="JACGWX010000002">
    <property type="protein sequence ID" value="MBA8847381.1"/>
    <property type="molecule type" value="Genomic_DNA"/>
</dbReference>
<dbReference type="PANTHER" id="PTHR45436">
    <property type="entry name" value="SENSOR HISTIDINE KINASE YKOH"/>
    <property type="match status" value="1"/>
</dbReference>
<feature type="domain" description="PAS" evidence="16">
    <location>
        <begin position="216"/>
        <end position="262"/>
    </location>
</feature>
<dbReference type="Pfam" id="PF17203">
    <property type="entry name" value="sCache_3_2"/>
    <property type="match status" value="1"/>
</dbReference>
<feature type="transmembrane region" description="Helical" evidence="14">
    <location>
        <begin position="172"/>
        <end position="194"/>
    </location>
</feature>
<keyword evidence="9 17" id="KW-0418">Kinase</keyword>
<dbReference type="PRINTS" id="PR00344">
    <property type="entry name" value="BCTRLSENSOR"/>
</dbReference>
<evidence type="ECO:0000256" key="2">
    <source>
        <dbReference type="ARBA" id="ARBA00004651"/>
    </source>
</evidence>
<comment type="caution">
    <text evidence="17">The sequence shown here is derived from an EMBL/GenBank/DDBJ whole genome shotgun (WGS) entry which is preliminary data.</text>
</comment>
<evidence type="ECO:0000256" key="7">
    <source>
        <dbReference type="ARBA" id="ARBA00022692"/>
    </source>
</evidence>
<evidence type="ECO:0000256" key="4">
    <source>
        <dbReference type="ARBA" id="ARBA00022475"/>
    </source>
</evidence>
<keyword evidence="11 14" id="KW-1133">Transmembrane helix</keyword>
<dbReference type="InterPro" id="IPR003594">
    <property type="entry name" value="HATPase_dom"/>
</dbReference>
<dbReference type="PROSITE" id="PS50109">
    <property type="entry name" value="HIS_KIN"/>
    <property type="match status" value="1"/>
</dbReference>
<proteinExistence type="predicted"/>
<evidence type="ECO:0000259" key="15">
    <source>
        <dbReference type="PROSITE" id="PS50109"/>
    </source>
</evidence>
<keyword evidence="6 17" id="KW-0808">Transferase</keyword>
<dbReference type="SMART" id="SM00387">
    <property type="entry name" value="HATPase_c"/>
    <property type="match status" value="1"/>
</dbReference>
<dbReference type="InterPro" id="IPR016120">
    <property type="entry name" value="Sig_transdc_His_kin_SpoOB"/>
</dbReference>
<keyword evidence="5" id="KW-0597">Phosphoprotein</keyword>
<dbReference type="Gene3D" id="3.30.450.20">
    <property type="entry name" value="PAS domain"/>
    <property type="match status" value="2"/>
</dbReference>
<name>A0A839E4S9_9MICO</name>
<dbReference type="InterPro" id="IPR005467">
    <property type="entry name" value="His_kinase_dom"/>
</dbReference>
<evidence type="ECO:0000256" key="6">
    <source>
        <dbReference type="ARBA" id="ARBA00022679"/>
    </source>
</evidence>
<protein>
    <recommendedName>
        <fullName evidence="3">histidine kinase</fullName>
        <ecNumber evidence="3">2.7.13.3</ecNumber>
    </recommendedName>
</protein>
<keyword evidence="18" id="KW-1185">Reference proteome</keyword>
<dbReference type="SUPFAM" id="SSF103190">
    <property type="entry name" value="Sensory domain-like"/>
    <property type="match status" value="1"/>
</dbReference>
<dbReference type="SUPFAM" id="SSF55874">
    <property type="entry name" value="ATPase domain of HSP90 chaperone/DNA topoisomerase II/histidine kinase"/>
    <property type="match status" value="1"/>
</dbReference>
<evidence type="ECO:0000256" key="9">
    <source>
        <dbReference type="ARBA" id="ARBA00022777"/>
    </source>
</evidence>
<dbReference type="GO" id="GO:0006355">
    <property type="term" value="P:regulation of DNA-templated transcription"/>
    <property type="evidence" value="ECO:0007669"/>
    <property type="project" value="InterPro"/>
</dbReference>
<dbReference type="Proteomes" id="UP000585905">
    <property type="component" value="Unassembled WGS sequence"/>
</dbReference>
<evidence type="ECO:0000259" key="16">
    <source>
        <dbReference type="PROSITE" id="PS50112"/>
    </source>
</evidence>
<dbReference type="Pfam" id="PF02518">
    <property type="entry name" value="HATPase_c"/>
    <property type="match status" value="1"/>
</dbReference>
<keyword evidence="13 14" id="KW-0472">Membrane</keyword>
<comment type="subcellular location">
    <subcellularLocation>
        <location evidence="2">Cell membrane</location>
        <topology evidence="2">Multi-pass membrane protein</topology>
    </subcellularLocation>
</comment>
<keyword evidence="10" id="KW-0067">ATP-binding</keyword>
<keyword evidence="12" id="KW-0902">Two-component regulatory system</keyword>
<evidence type="ECO:0000313" key="17">
    <source>
        <dbReference type="EMBL" id="MBA8847381.1"/>
    </source>
</evidence>
<feature type="domain" description="Histidine kinase" evidence="15">
    <location>
        <begin position="331"/>
        <end position="534"/>
    </location>
</feature>
<evidence type="ECO:0000256" key="10">
    <source>
        <dbReference type="ARBA" id="ARBA00022840"/>
    </source>
</evidence>
<dbReference type="SUPFAM" id="SSF55890">
    <property type="entry name" value="Sporulation response regulatory protein Spo0B"/>
    <property type="match status" value="1"/>
</dbReference>
<dbReference type="Gene3D" id="3.30.565.10">
    <property type="entry name" value="Histidine kinase-like ATPase, C-terminal domain"/>
    <property type="match status" value="1"/>
</dbReference>
<dbReference type="Pfam" id="PF00989">
    <property type="entry name" value="PAS"/>
    <property type="match status" value="1"/>
</dbReference>
<gene>
    <name evidence="17" type="ORF">FHX53_000966</name>
</gene>
<dbReference type="EC" id="2.7.13.3" evidence="3"/>
<sequence length="542" mass="57166">MGRSMSLRVQLLLLQALIVVATVAGTGVLVGALQERLLRDAYLDRMTAVAQSVARLPIILDAYGSADPSAVIQPVAEVIREASNVTYVVVTDAEGIRFSHPNPARIGEPVSTDPSVPLSGEIFVGTETGTLGESWRVKVPVFADDREIIGAVSVGILESALREEYAGSLTPLLAALGGAALLGVVGAAVVTAIIRRRIYRLEPKEIASLVDANEIMLHGLSEGVVAVDGAGVITVANDAARELLGTGDRELVGRPAAEVLEPGLRAVLDDGERDGRLVLVGERILVARSTGRQRDDGRAVDATLLVRDHTELHDAVRQMEGAQSLTDGLRAQAHEFQNTMHVVGGLLELGLPQDALAVVRREGRGGSLGSDAADALQDEPELAALLMVKRIQARERGMSLEVDVAPRPEGADGRRTGLIGEGDLVTIVGNLVDNAMEVGGVGTRIVLLIAWTHDRVTITVEDDGPGVPLDLRRRVFDVGVSTKDASDSAGHSSQRGIGLALVRRIAERHRGSVAVDDSPALGGARFVVDLPAVRPAHEEATR</sequence>
<keyword evidence="4" id="KW-1003">Cell membrane</keyword>
<organism evidence="17 18">
    <name type="scientific">Microcella alkalica</name>
    <dbReference type="NCBI Taxonomy" id="355930"/>
    <lineage>
        <taxon>Bacteria</taxon>
        <taxon>Bacillati</taxon>
        <taxon>Actinomycetota</taxon>
        <taxon>Actinomycetes</taxon>
        <taxon>Micrococcales</taxon>
        <taxon>Microbacteriaceae</taxon>
        <taxon>Microcella</taxon>
    </lineage>
</organism>
<keyword evidence="7 14" id="KW-0812">Transmembrane</keyword>
<comment type="catalytic activity">
    <reaction evidence="1">
        <text>ATP + protein L-histidine = ADP + protein N-phospho-L-histidine.</text>
        <dbReference type="EC" id="2.7.13.3"/>
    </reaction>
</comment>
<dbReference type="GO" id="GO:0000155">
    <property type="term" value="F:phosphorelay sensor kinase activity"/>
    <property type="evidence" value="ECO:0007669"/>
    <property type="project" value="InterPro"/>
</dbReference>
<evidence type="ECO:0000256" key="1">
    <source>
        <dbReference type="ARBA" id="ARBA00000085"/>
    </source>
</evidence>
<dbReference type="InterPro" id="IPR013767">
    <property type="entry name" value="PAS_fold"/>
</dbReference>
<keyword evidence="8" id="KW-0547">Nucleotide-binding</keyword>
<evidence type="ECO:0000256" key="11">
    <source>
        <dbReference type="ARBA" id="ARBA00022989"/>
    </source>
</evidence>
<dbReference type="RefSeq" id="WP_343050821.1">
    <property type="nucleotide sequence ID" value="NZ_BAAAOV010000013.1"/>
</dbReference>
<reference evidence="17 18" key="1">
    <citation type="submission" date="2020-07" db="EMBL/GenBank/DDBJ databases">
        <title>Sequencing the genomes of 1000 actinobacteria strains.</title>
        <authorList>
            <person name="Klenk H.-P."/>
        </authorList>
    </citation>
    <scope>NUCLEOTIDE SEQUENCE [LARGE SCALE GENOMIC DNA]</scope>
    <source>
        <strain evidence="17 18">DSM 19663</strain>
    </source>
</reference>
<dbReference type="InterPro" id="IPR004358">
    <property type="entry name" value="Sig_transdc_His_kin-like_C"/>
</dbReference>
<evidence type="ECO:0000256" key="3">
    <source>
        <dbReference type="ARBA" id="ARBA00012438"/>
    </source>
</evidence>
<dbReference type="InterPro" id="IPR029151">
    <property type="entry name" value="Sensor-like_sf"/>
</dbReference>
<accession>A0A839E4S9</accession>
<dbReference type="InterPro" id="IPR036890">
    <property type="entry name" value="HATPase_C_sf"/>
</dbReference>
<dbReference type="InterPro" id="IPR000014">
    <property type="entry name" value="PAS"/>
</dbReference>